<evidence type="ECO:0000313" key="3">
    <source>
        <dbReference type="Proteomes" id="UP001632038"/>
    </source>
</evidence>
<organism evidence="2 3">
    <name type="scientific">Castilleja foliolosa</name>
    <dbReference type="NCBI Taxonomy" id="1961234"/>
    <lineage>
        <taxon>Eukaryota</taxon>
        <taxon>Viridiplantae</taxon>
        <taxon>Streptophyta</taxon>
        <taxon>Embryophyta</taxon>
        <taxon>Tracheophyta</taxon>
        <taxon>Spermatophyta</taxon>
        <taxon>Magnoliopsida</taxon>
        <taxon>eudicotyledons</taxon>
        <taxon>Gunneridae</taxon>
        <taxon>Pentapetalae</taxon>
        <taxon>asterids</taxon>
        <taxon>lamiids</taxon>
        <taxon>Lamiales</taxon>
        <taxon>Orobanchaceae</taxon>
        <taxon>Pedicularideae</taxon>
        <taxon>Castillejinae</taxon>
        <taxon>Castilleja</taxon>
    </lineage>
</organism>
<protein>
    <submittedName>
        <fullName evidence="2">Uncharacterized protein</fullName>
    </submittedName>
</protein>
<dbReference type="EMBL" id="JAVIJP010000007">
    <property type="protein sequence ID" value="KAL3649306.1"/>
    <property type="molecule type" value="Genomic_DNA"/>
</dbReference>
<keyword evidence="3" id="KW-1185">Reference proteome</keyword>
<feature type="compositionally biased region" description="Acidic residues" evidence="1">
    <location>
        <begin position="31"/>
        <end position="42"/>
    </location>
</feature>
<gene>
    <name evidence="2" type="ORF">CASFOL_005709</name>
</gene>
<dbReference type="Proteomes" id="UP001632038">
    <property type="component" value="Unassembled WGS sequence"/>
</dbReference>
<evidence type="ECO:0000256" key="1">
    <source>
        <dbReference type="SAM" id="MobiDB-lite"/>
    </source>
</evidence>
<sequence>MADSGRAARLLRIEKRKAKGKAKVGEPSDYTSDDDQSEEYEPGPDSGNNPVVIADEKELAHYNFPLFVPGCQLGANLARQKSGSVEDSGS</sequence>
<feature type="region of interest" description="Disordered" evidence="1">
    <location>
        <begin position="1"/>
        <end position="52"/>
    </location>
</feature>
<reference evidence="3" key="1">
    <citation type="journal article" date="2024" name="IScience">
        <title>Strigolactones Initiate the Formation of Haustorium-like Structures in Castilleja.</title>
        <authorList>
            <person name="Buerger M."/>
            <person name="Peterson D."/>
            <person name="Chory J."/>
        </authorList>
    </citation>
    <scope>NUCLEOTIDE SEQUENCE [LARGE SCALE GENOMIC DNA]</scope>
</reference>
<evidence type="ECO:0000313" key="2">
    <source>
        <dbReference type="EMBL" id="KAL3649306.1"/>
    </source>
</evidence>
<name>A0ABD3E5A6_9LAMI</name>
<dbReference type="AlphaFoldDB" id="A0ABD3E5A6"/>
<comment type="caution">
    <text evidence="2">The sequence shown here is derived from an EMBL/GenBank/DDBJ whole genome shotgun (WGS) entry which is preliminary data.</text>
</comment>
<proteinExistence type="predicted"/>
<accession>A0ABD3E5A6</accession>